<evidence type="ECO:0000313" key="1">
    <source>
        <dbReference type="Proteomes" id="UP000887572"/>
    </source>
</evidence>
<organism evidence="1 2">
    <name type="scientific">Globodera rostochiensis</name>
    <name type="common">Golden nematode worm</name>
    <name type="synonym">Heterodera rostochiensis</name>
    <dbReference type="NCBI Taxonomy" id="31243"/>
    <lineage>
        <taxon>Eukaryota</taxon>
        <taxon>Metazoa</taxon>
        <taxon>Ecdysozoa</taxon>
        <taxon>Nematoda</taxon>
        <taxon>Chromadorea</taxon>
        <taxon>Rhabditida</taxon>
        <taxon>Tylenchina</taxon>
        <taxon>Tylenchomorpha</taxon>
        <taxon>Tylenchoidea</taxon>
        <taxon>Heteroderidae</taxon>
        <taxon>Heteroderinae</taxon>
        <taxon>Globodera</taxon>
    </lineage>
</organism>
<accession>A0A914HQ37</accession>
<dbReference type="AlphaFoldDB" id="A0A914HQ37"/>
<keyword evidence="1" id="KW-1185">Reference proteome</keyword>
<evidence type="ECO:0000313" key="2">
    <source>
        <dbReference type="WBParaSite" id="Gr19_v10_g3196.t1"/>
    </source>
</evidence>
<name>A0A914HQ37_GLORO</name>
<reference evidence="2" key="1">
    <citation type="submission" date="2022-11" db="UniProtKB">
        <authorList>
            <consortium name="WormBaseParasite"/>
        </authorList>
    </citation>
    <scope>IDENTIFICATION</scope>
</reference>
<dbReference type="WBParaSite" id="Gr19_v10_g3196.t1">
    <property type="protein sequence ID" value="Gr19_v10_g3196.t1"/>
    <property type="gene ID" value="Gr19_v10_g3196"/>
</dbReference>
<proteinExistence type="predicted"/>
<dbReference type="Proteomes" id="UP000887572">
    <property type="component" value="Unplaced"/>
</dbReference>
<sequence>MSITKSTDRTPKLDKLNPIQLIILDKLNPIQLIRIFLSQSLITLDKLNPIQLIILDKLNPIQLIRILLSQKKFDQRKAELKQAGFKNSYNHEIDKTVAKELGLSDTTIYRWKSELGQTRSNYSDDEKIEIVKKFMQMKSEHSEKFDQRKAELKRVGIKNSYDHEIDEIVAKELGITNRTIYNWKKELDQTKPKHKYSDSEQKELMKRYYEIKNQNSKISDKDIAKMLNIGKRTLIRWKKQFKRQQLYPNSVDGHSVEENAAANVQGIGNSNSGSI</sequence>
<protein>
    <submittedName>
        <fullName evidence="2">Transposase</fullName>
    </submittedName>
</protein>